<organism evidence="2 3">
    <name type="scientific">Halapricum salinum</name>
    <dbReference type="NCBI Taxonomy" id="1457250"/>
    <lineage>
        <taxon>Archaea</taxon>
        <taxon>Methanobacteriati</taxon>
        <taxon>Methanobacteriota</taxon>
        <taxon>Stenosarchaea group</taxon>
        <taxon>Halobacteria</taxon>
        <taxon>Halobacteriales</taxon>
        <taxon>Haloarculaceae</taxon>
        <taxon>Halapricum</taxon>
    </lineage>
</organism>
<dbReference type="KEGG" id="hsn:DV733_09290"/>
<accession>A0A4D6HBP6</accession>
<feature type="transmembrane region" description="Helical" evidence="1">
    <location>
        <begin position="109"/>
        <end position="127"/>
    </location>
</feature>
<gene>
    <name evidence="2" type="ORF">DV733_09290</name>
</gene>
<feature type="transmembrane region" description="Helical" evidence="1">
    <location>
        <begin position="56"/>
        <end position="77"/>
    </location>
</feature>
<reference evidence="2 3" key="1">
    <citation type="journal article" date="2019" name="Nat. Commun.">
        <title>A new type of DNA phosphorothioation-based antiviral system in archaea.</title>
        <authorList>
            <person name="Xiong L."/>
            <person name="Liu S."/>
            <person name="Chen S."/>
            <person name="Xiao Y."/>
            <person name="Zhu B."/>
            <person name="Gao Y."/>
            <person name="Zhang Y."/>
            <person name="Chen B."/>
            <person name="Luo J."/>
            <person name="Deng Z."/>
            <person name="Chen X."/>
            <person name="Wang L."/>
            <person name="Chen S."/>
        </authorList>
    </citation>
    <scope>NUCLEOTIDE SEQUENCE [LARGE SCALE GENOMIC DNA]</scope>
    <source>
        <strain evidence="2 3">CBA1105</strain>
    </source>
</reference>
<keyword evidence="1" id="KW-0472">Membrane</keyword>
<dbReference type="AlphaFoldDB" id="A0A4D6HBP6"/>
<evidence type="ECO:0000313" key="2">
    <source>
        <dbReference type="EMBL" id="QCC51423.1"/>
    </source>
</evidence>
<keyword evidence="1" id="KW-1133">Transmembrane helix</keyword>
<dbReference type="OrthoDB" id="229319at2157"/>
<keyword evidence="1" id="KW-0812">Transmembrane</keyword>
<name>A0A4D6HBP6_9EURY</name>
<sequence length="176" mass="19415">MLIDALAKAFGANLSIFALLFVGIVVEKYYVSRVTTFTNVLALNMSFLSLESAPRFLVWYGDLGLILGAYGMLAYLVNAETGRLYRVPAFTIYASLPVAAVILAAPTDWWIALLIGGTVNFVGGVVLESEIGIDVAHWGPKHGEVSRFINTRKMEFIDPHGVHQHVDLELGKFERR</sequence>
<dbReference type="Proteomes" id="UP000296706">
    <property type="component" value="Chromosome"/>
</dbReference>
<feature type="transmembrane region" description="Helical" evidence="1">
    <location>
        <begin position="6"/>
        <end position="26"/>
    </location>
</feature>
<keyword evidence="3" id="KW-1185">Reference proteome</keyword>
<evidence type="ECO:0000256" key="1">
    <source>
        <dbReference type="SAM" id="Phobius"/>
    </source>
</evidence>
<protein>
    <submittedName>
        <fullName evidence="2">Uncharacterized protein</fullName>
    </submittedName>
</protein>
<dbReference type="EMBL" id="CP031310">
    <property type="protein sequence ID" value="QCC51423.1"/>
    <property type="molecule type" value="Genomic_DNA"/>
</dbReference>
<dbReference type="GeneID" id="39848056"/>
<feature type="transmembrane region" description="Helical" evidence="1">
    <location>
        <begin position="84"/>
        <end position="103"/>
    </location>
</feature>
<evidence type="ECO:0000313" key="3">
    <source>
        <dbReference type="Proteomes" id="UP000296706"/>
    </source>
</evidence>
<dbReference type="RefSeq" id="WP_049994966.1">
    <property type="nucleotide sequence ID" value="NZ_CP031310.1"/>
</dbReference>
<proteinExistence type="predicted"/>